<dbReference type="PROSITE" id="PS50850">
    <property type="entry name" value="MFS"/>
    <property type="match status" value="1"/>
</dbReference>
<feature type="region of interest" description="Disordered" evidence="5">
    <location>
        <begin position="439"/>
        <end position="460"/>
    </location>
</feature>
<feature type="transmembrane region" description="Helical" evidence="6">
    <location>
        <begin position="406"/>
        <end position="425"/>
    </location>
</feature>
<feature type="transmembrane region" description="Helical" evidence="6">
    <location>
        <begin position="308"/>
        <end position="326"/>
    </location>
</feature>
<dbReference type="InterPro" id="IPR020846">
    <property type="entry name" value="MFS_dom"/>
</dbReference>
<feature type="transmembrane region" description="Helical" evidence="6">
    <location>
        <begin position="149"/>
        <end position="173"/>
    </location>
</feature>
<name>A0A919UJ83_9MICO</name>
<dbReference type="GO" id="GO:0022857">
    <property type="term" value="F:transmembrane transporter activity"/>
    <property type="evidence" value="ECO:0007669"/>
    <property type="project" value="InterPro"/>
</dbReference>
<evidence type="ECO:0000256" key="6">
    <source>
        <dbReference type="SAM" id="Phobius"/>
    </source>
</evidence>
<sequence length="460" mass="48404">MSLLSRERTVAPAGYNRWLVPPAALAVHLSIGQVYAFSVFKDALIERFDASHTQIGMIFSIGIVMLGLSAAFGGRWMERTGPRATMVVAAFAWGGGFALASLGISVGQLWLVYLGYGVLGGIGLGLGYISPVSTLIKWFPDRPGLATGLAIMGFGGGAMLAAPLSQFLLGAYADTEAEALVPAFLTLGALYFSLMLLGAAVVRVPPKGWLPEGWEPAQHRTRLSSGGQVSARNAIKTVPFWLLWIVLFTNVTAGIGILENAKPMIEDYFPQITAAAAAGFVGLLSLANMAGRIGWSSLSDVIGRKLTYVMYLGVGALAYTAVALFGPTSIVLFVPLVVLIISFYGGGFATIPAYLKDVFGEFEVGAIHGRLLTAWSAAGVAGPLIINSVLDALEGQGLEGADLYRPSLLVMVGILAVGFVANILVRPVAARWHEHADAVPDHERHHAQDEPAAALAGTKG</sequence>
<dbReference type="Pfam" id="PF07690">
    <property type="entry name" value="MFS_1"/>
    <property type="match status" value="1"/>
</dbReference>
<evidence type="ECO:0000256" key="4">
    <source>
        <dbReference type="ARBA" id="ARBA00023136"/>
    </source>
</evidence>
<feature type="transmembrane region" description="Helical" evidence="6">
    <location>
        <begin position="238"/>
        <end position="257"/>
    </location>
</feature>
<dbReference type="Proteomes" id="UP000652354">
    <property type="component" value="Unassembled WGS sequence"/>
</dbReference>
<feature type="transmembrane region" description="Helical" evidence="6">
    <location>
        <begin position="367"/>
        <end position="386"/>
    </location>
</feature>
<feature type="transmembrane region" description="Helical" evidence="6">
    <location>
        <begin position="332"/>
        <end position="355"/>
    </location>
</feature>
<keyword evidence="3 6" id="KW-1133">Transmembrane helix</keyword>
<dbReference type="AlphaFoldDB" id="A0A919UJ83"/>
<dbReference type="EMBL" id="BONR01000001">
    <property type="protein sequence ID" value="GIG53500.1"/>
    <property type="molecule type" value="Genomic_DNA"/>
</dbReference>
<comment type="caution">
    <text evidence="8">The sequence shown here is derived from an EMBL/GenBank/DDBJ whole genome shotgun (WGS) entry which is preliminary data.</text>
</comment>
<dbReference type="GO" id="GO:0005886">
    <property type="term" value="C:plasma membrane"/>
    <property type="evidence" value="ECO:0007669"/>
    <property type="project" value="UniProtKB-SubCell"/>
</dbReference>
<evidence type="ECO:0000256" key="1">
    <source>
        <dbReference type="ARBA" id="ARBA00004651"/>
    </source>
</evidence>
<keyword evidence="2 6" id="KW-0812">Transmembrane</keyword>
<feature type="transmembrane region" description="Helical" evidence="6">
    <location>
        <begin position="110"/>
        <end position="129"/>
    </location>
</feature>
<feature type="transmembrane region" description="Helical" evidence="6">
    <location>
        <begin position="269"/>
        <end position="287"/>
    </location>
</feature>
<reference evidence="8" key="1">
    <citation type="submission" date="2021-01" db="EMBL/GenBank/DDBJ databases">
        <title>Whole genome shotgun sequence of Demequina activiva NBRC 110675.</title>
        <authorList>
            <person name="Komaki H."/>
            <person name="Tamura T."/>
        </authorList>
    </citation>
    <scope>NUCLEOTIDE SEQUENCE</scope>
    <source>
        <strain evidence="8">NBRC 110675</strain>
    </source>
</reference>
<proteinExistence type="predicted"/>
<keyword evidence="9" id="KW-1185">Reference proteome</keyword>
<evidence type="ECO:0000259" key="7">
    <source>
        <dbReference type="PROSITE" id="PS50850"/>
    </source>
</evidence>
<dbReference type="RefSeq" id="WP_203652960.1">
    <property type="nucleotide sequence ID" value="NZ_BONR01000001.1"/>
</dbReference>
<dbReference type="InterPro" id="IPR036259">
    <property type="entry name" value="MFS_trans_sf"/>
</dbReference>
<dbReference type="PANTHER" id="PTHR11360">
    <property type="entry name" value="MONOCARBOXYLATE TRANSPORTER"/>
    <property type="match status" value="1"/>
</dbReference>
<feature type="transmembrane region" description="Helical" evidence="6">
    <location>
        <begin position="179"/>
        <end position="202"/>
    </location>
</feature>
<dbReference type="Gene3D" id="1.20.1250.20">
    <property type="entry name" value="MFS general substrate transporter like domains"/>
    <property type="match status" value="2"/>
</dbReference>
<dbReference type="InterPro" id="IPR011701">
    <property type="entry name" value="MFS"/>
</dbReference>
<protein>
    <submittedName>
        <fullName evidence="8">MFS transporter</fullName>
    </submittedName>
</protein>
<organism evidence="8 9">
    <name type="scientific">Demequina activiva</name>
    <dbReference type="NCBI Taxonomy" id="1582364"/>
    <lineage>
        <taxon>Bacteria</taxon>
        <taxon>Bacillati</taxon>
        <taxon>Actinomycetota</taxon>
        <taxon>Actinomycetes</taxon>
        <taxon>Micrococcales</taxon>
        <taxon>Demequinaceae</taxon>
        <taxon>Demequina</taxon>
    </lineage>
</organism>
<dbReference type="PANTHER" id="PTHR11360:SF317">
    <property type="entry name" value="MAJOR FACILITATOR SUPERFAMILY (MFS) PROFILE DOMAIN-CONTAINING PROTEIN-RELATED"/>
    <property type="match status" value="1"/>
</dbReference>
<feature type="compositionally biased region" description="Basic and acidic residues" evidence="5">
    <location>
        <begin position="439"/>
        <end position="449"/>
    </location>
</feature>
<evidence type="ECO:0000313" key="9">
    <source>
        <dbReference type="Proteomes" id="UP000652354"/>
    </source>
</evidence>
<evidence type="ECO:0000256" key="3">
    <source>
        <dbReference type="ARBA" id="ARBA00022989"/>
    </source>
</evidence>
<accession>A0A919UJ83</accession>
<evidence type="ECO:0000256" key="5">
    <source>
        <dbReference type="SAM" id="MobiDB-lite"/>
    </source>
</evidence>
<evidence type="ECO:0000256" key="2">
    <source>
        <dbReference type="ARBA" id="ARBA00022692"/>
    </source>
</evidence>
<feature type="transmembrane region" description="Helical" evidence="6">
    <location>
        <begin position="84"/>
        <end position="104"/>
    </location>
</feature>
<comment type="subcellular location">
    <subcellularLocation>
        <location evidence="1">Cell membrane</location>
        <topology evidence="1">Multi-pass membrane protein</topology>
    </subcellularLocation>
</comment>
<dbReference type="CDD" id="cd17353">
    <property type="entry name" value="MFS_OFA_like"/>
    <property type="match status" value="1"/>
</dbReference>
<dbReference type="InterPro" id="IPR050327">
    <property type="entry name" value="Proton-linked_MCT"/>
</dbReference>
<feature type="transmembrane region" description="Helical" evidence="6">
    <location>
        <begin position="52"/>
        <end position="72"/>
    </location>
</feature>
<feature type="domain" description="Major facilitator superfamily (MFS) profile" evidence="7">
    <location>
        <begin position="1"/>
        <end position="430"/>
    </location>
</feature>
<keyword evidence="4 6" id="KW-0472">Membrane</keyword>
<evidence type="ECO:0000313" key="8">
    <source>
        <dbReference type="EMBL" id="GIG53500.1"/>
    </source>
</evidence>
<dbReference type="SUPFAM" id="SSF103473">
    <property type="entry name" value="MFS general substrate transporter"/>
    <property type="match status" value="1"/>
</dbReference>
<gene>
    <name evidence="8" type="ORF">Dac01nite_02520</name>
</gene>